<protein>
    <submittedName>
        <fullName evidence="1">Uncharacterized protein</fullName>
    </submittedName>
</protein>
<sequence>MKKPLQNLQSTQLSRNDFKLSKVMNFFHFVHTTSTPFVRMSGTLYLGGDSSEPAAT</sequence>
<name>A0A848M2V8_PAELE</name>
<dbReference type="AlphaFoldDB" id="A0A848M2V8"/>
<proteinExistence type="predicted"/>
<reference evidence="1 2" key="1">
    <citation type="submission" date="2020-04" db="EMBL/GenBank/DDBJ databases">
        <title>Paenibacillus algicola sp. nov., a novel marine bacterium producing alginate lyase.</title>
        <authorList>
            <person name="Huang H."/>
        </authorList>
    </citation>
    <scope>NUCLEOTIDE SEQUENCE [LARGE SCALE GENOMIC DNA]</scope>
    <source>
        <strain evidence="1 2">L7-75</strain>
    </source>
</reference>
<organism evidence="1 2">
    <name type="scientific">Paenibacillus lemnae</name>
    <dbReference type="NCBI Taxonomy" id="1330551"/>
    <lineage>
        <taxon>Bacteria</taxon>
        <taxon>Bacillati</taxon>
        <taxon>Bacillota</taxon>
        <taxon>Bacilli</taxon>
        <taxon>Bacillales</taxon>
        <taxon>Paenibacillaceae</taxon>
        <taxon>Paenibacillus</taxon>
    </lineage>
</organism>
<dbReference type="EMBL" id="JABBPN010000004">
    <property type="protein sequence ID" value="NMO95338.1"/>
    <property type="molecule type" value="Genomic_DNA"/>
</dbReference>
<keyword evidence="2" id="KW-1185">Reference proteome</keyword>
<evidence type="ECO:0000313" key="1">
    <source>
        <dbReference type="EMBL" id="NMO95338.1"/>
    </source>
</evidence>
<evidence type="ECO:0000313" key="2">
    <source>
        <dbReference type="Proteomes" id="UP000565468"/>
    </source>
</evidence>
<gene>
    <name evidence="1" type="ORF">HII30_05995</name>
</gene>
<comment type="caution">
    <text evidence="1">The sequence shown here is derived from an EMBL/GenBank/DDBJ whole genome shotgun (WGS) entry which is preliminary data.</text>
</comment>
<accession>A0A848M2V8</accession>
<dbReference type="Proteomes" id="UP000565468">
    <property type="component" value="Unassembled WGS sequence"/>
</dbReference>